<comment type="caution">
    <text evidence="1">The sequence shown here is derived from an EMBL/GenBank/DDBJ whole genome shotgun (WGS) entry which is preliminary data.</text>
</comment>
<reference evidence="1" key="1">
    <citation type="submission" date="2023-07" db="EMBL/GenBank/DDBJ databases">
        <title>Two novel species in the genus Flavivirga.</title>
        <authorList>
            <person name="Kwon K."/>
        </authorList>
    </citation>
    <scope>NUCLEOTIDE SEQUENCE</scope>
    <source>
        <strain evidence="1">KCTC 52353</strain>
    </source>
</reference>
<sequence>MKNKGKQLVIFIPYPDKSTRRSGDDCVANSRELFEMVKKSFANKKEVRFGTQLITSASLVYSNNMETITMADDSIVMMHAYGGEVNGNLWDDNRGKLPVKESMELLEKLKGSAKLSEVHFSICYSALKDHIADLWKAKYPKVKVCGMTKGCKGELFIETDNRLEINTQTDKLIKATQTKR</sequence>
<name>A0ABT8WBL6_9FLAO</name>
<dbReference type="RefSeq" id="WP_303278193.1">
    <property type="nucleotide sequence ID" value="NZ_JAUOEK010000120.1"/>
</dbReference>
<evidence type="ECO:0000313" key="1">
    <source>
        <dbReference type="EMBL" id="MDO5970505.1"/>
    </source>
</evidence>
<gene>
    <name evidence="1" type="ORF">Q4Q35_11875</name>
</gene>
<accession>A0ABT8WBL6</accession>
<keyword evidence="2" id="KW-1185">Reference proteome</keyword>
<organism evidence="1 2">
    <name type="scientific">Flavivirga aquimarina</name>
    <dbReference type="NCBI Taxonomy" id="2027862"/>
    <lineage>
        <taxon>Bacteria</taxon>
        <taxon>Pseudomonadati</taxon>
        <taxon>Bacteroidota</taxon>
        <taxon>Flavobacteriia</taxon>
        <taxon>Flavobacteriales</taxon>
        <taxon>Flavobacteriaceae</taxon>
        <taxon>Flavivirga</taxon>
    </lineage>
</organism>
<dbReference type="EMBL" id="JAUOEK010000120">
    <property type="protein sequence ID" value="MDO5970505.1"/>
    <property type="molecule type" value="Genomic_DNA"/>
</dbReference>
<dbReference type="Proteomes" id="UP001176883">
    <property type="component" value="Unassembled WGS sequence"/>
</dbReference>
<protein>
    <submittedName>
        <fullName evidence="1">Uncharacterized protein</fullName>
    </submittedName>
</protein>
<evidence type="ECO:0000313" key="2">
    <source>
        <dbReference type="Proteomes" id="UP001176883"/>
    </source>
</evidence>
<proteinExistence type="predicted"/>